<dbReference type="EMBL" id="QSVB01000018">
    <property type="protein sequence ID" value="RGN88394.1"/>
    <property type="molecule type" value="Genomic_DNA"/>
</dbReference>
<evidence type="ECO:0000256" key="4">
    <source>
        <dbReference type="ARBA" id="ARBA00022692"/>
    </source>
</evidence>
<dbReference type="AlphaFoldDB" id="A0A3E5EIB9"/>
<name>A0A3E5EIB9_9FIRM</name>
<feature type="transmembrane region" description="Helical" evidence="7">
    <location>
        <begin position="38"/>
        <end position="58"/>
    </location>
</feature>
<evidence type="ECO:0000313" key="10">
    <source>
        <dbReference type="Proteomes" id="UP000260841"/>
    </source>
</evidence>
<dbReference type="GO" id="GO:0009246">
    <property type="term" value="P:enterobacterial common antigen biosynthetic process"/>
    <property type="evidence" value="ECO:0007669"/>
    <property type="project" value="TreeGrafter"/>
</dbReference>
<keyword evidence="3" id="KW-1003">Cell membrane</keyword>
<evidence type="ECO:0000256" key="7">
    <source>
        <dbReference type="SAM" id="Phobius"/>
    </source>
</evidence>
<organism evidence="9 10">
    <name type="scientific">Dorea formicigenerans</name>
    <dbReference type="NCBI Taxonomy" id="39486"/>
    <lineage>
        <taxon>Bacteria</taxon>
        <taxon>Bacillati</taxon>
        <taxon>Bacillota</taxon>
        <taxon>Clostridia</taxon>
        <taxon>Lachnospirales</taxon>
        <taxon>Lachnospiraceae</taxon>
        <taxon>Dorea</taxon>
    </lineage>
</organism>
<feature type="transmembrane region" description="Helical" evidence="7">
    <location>
        <begin position="237"/>
        <end position="257"/>
    </location>
</feature>
<gene>
    <name evidence="9" type="ORF">DXB36_13605</name>
</gene>
<dbReference type="PANTHER" id="PTHR40074:SF2">
    <property type="entry name" value="O-ACETYLTRANSFERASE WECH"/>
    <property type="match status" value="1"/>
</dbReference>
<keyword evidence="9" id="KW-0012">Acyltransferase</keyword>
<evidence type="ECO:0000256" key="6">
    <source>
        <dbReference type="ARBA" id="ARBA00023136"/>
    </source>
</evidence>
<comment type="caution">
    <text evidence="9">The sequence shown here is derived from an EMBL/GenBank/DDBJ whole genome shotgun (WGS) entry which is preliminary data.</text>
</comment>
<evidence type="ECO:0000259" key="8">
    <source>
        <dbReference type="Pfam" id="PF01757"/>
    </source>
</evidence>
<evidence type="ECO:0000313" key="9">
    <source>
        <dbReference type="EMBL" id="RGN88394.1"/>
    </source>
</evidence>
<dbReference type="RefSeq" id="WP_117606970.1">
    <property type="nucleotide sequence ID" value="NZ_QSVB01000018.1"/>
</dbReference>
<dbReference type="GO" id="GO:0005886">
    <property type="term" value="C:plasma membrane"/>
    <property type="evidence" value="ECO:0007669"/>
    <property type="project" value="UniProtKB-SubCell"/>
</dbReference>
<keyword evidence="9" id="KW-0808">Transferase</keyword>
<feature type="transmembrane region" description="Helical" evidence="7">
    <location>
        <begin position="117"/>
        <end position="140"/>
    </location>
</feature>
<comment type="subcellular location">
    <subcellularLocation>
        <location evidence="1">Cell membrane</location>
        <topology evidence="1">Multi-pass membrane protein</topology>
    </subcellularLocation>
</comment>
<feature type="domain" description="Acyltransferase 3" evidence="8">
    <location>
        <begin position="8"/>
        <end position="252"/>
    </location>
</feature>
<dbReference type="InterPro" id="IPR002656">
    <property type="entry name" value="Acyl_transf_3_dom"/>
</dbReference>
<reference evidence="9 10" key="1">
    <citation type="submission" date="2018-08" db="EMBL/GenBank/DDBJ databases">
        <title>A genome reference for cultivated species of the human gut microbiota.</title>
        <authorList>
            <person name="Zou Y."/>
            <person name="Xue W."/>
            <person name="Luo G."/>
        </authorList>
    </citation>
    <scope>NUCLEOTIDE SEQUENCE [LARGE SCALE GENOMIC DNA]</scope>
    <source>
        <strain evidence="9 10">OM03-2</strain>
    </source>
</reference>
<proteinExistence type="inferred from homology"/>
<keyword evidence="5 7" id="KW-1133">Transmembrane helix</keyword>
<evidence type="ECO:0000256" key="1">
    <source>
        <dbReference type="ARBA" id="ARBA00004651"/>
    </source>
</evidence>
<dbReference type="Proteomes" id="UP000260841">
    <property type="component" value="Unassembled WGS sequence"/>
</dbReference>
<evidence type="ECO:0000256" key="2">
    <source>
        <dbReference type="ARBA" id="ARBA00007400"/>
    </source>
</evidence>
<dbReference type="PANTHER" id="PTHR40074">
    <property type="entry name" value="O-ACETYLTRANSFERASE WECH"/>
    <property type="match status" value="1"/>
</dbReference>
<feature type="transmembrane region" description="Helical" evidence="7">
    <location>
        <begin position="210"/>
        <end position="231"/>
    </location>
</feature>
<keyword evidence="6 7" id="KW-0472">Membrane</keyword>
<keyword evidence="4 7" id="KW-0812">Transmembrane</keyword>
<evidence type="ECO:0000256" key="5">
    <source>
        <dbReference type="ARBA" id="ARBA00022989"/>
    </source>
</evidence>
<dbReference type="GO" id="GO:0016413">
    <property type="term" value="F:O-acetyltransferase activity"/>
    <property type="evidence" value="ECO:0007669"/>
    <property type="project" value="TreeGrafter"/>
</dbReference>
<dbReference type="PROSITE" id="PS51257">
    <property type="entry name" value="PROKAR_LIPOPROTEIN"/>
    <property type="match status" value="1"/>
</dbReference>
<feature type="transmembrane region" description="Helical" evidence="7">
    <location>
        <begin position="181"/>
        <end position="198"/>
    </location>
</feature>
<sequence>MMKKDRNQFVDIMRGIAMLLVVLGHTMTGCTVDSQQSLLFNIVWSLQMPLFILISGYVTKYSCTIWNVKGLFKYIKRRTVAYMLPWFVWSFLIRGIVFGQKGFLDIKSLIWNMDSGYWFLATIWSISMIFGVASYVAELVGKDNNLKKQMTLLIVYILGMVVLASIGILLGMSFFAIKLTLYYMPFYYLGYLYGQYDARILDCEKGKRIVEFVIASSFIIWLFVILRISIYEMPDNGFAIIMRAGISLAGCIAISGLSKGLFTNKSDFFRGGAQLDRCTFSGNLLYALPIIMPGKNKKQLSHMQLDGEKSNFNKLCDDSDINNTGCKSHKQQQMFCIFIDGKEKIKIFFFGLGKEVWKYT</sequence>
<dbReference type="Pfam" id="PF01757">
    <property type="entry name" value="Acyl_transf_3"/>
    <property type="match status" value="1"/>
</dbReference>
<evidence type="ECO:0000256" key="3">
    <source>
        <dbReference type="ARBA" id="ARBA00022475"/>
    </source>
</evidence>
<protein>
    <submittedName>
        <fullName evidence="9">Acyltransferase</fullName>
    </submittedName>
</protein>
<feature type="transmembrane region" description="Helical" evidence="7">
    <location>
        <begin position="152"/>
        <end position="175"/>
    </location>
</feature>
<feature type="transmembrane region" description="Helical" evidence="7">
    <location>
        <begin position="79"/>
        <end position="97"/>
    </location>
</feature>
<comment type="similarity">
    <text evidence="2">Belongs to the acyltransferase 3 family.</text>
</comment>
<accession>A0A3E5EIB9</accession>